<keyword evidence="1" id="KW-0645">Protease</keyword>
<dbReference type="GO" id="GO:0006508">
    <property type="term" value="P:proteolysis"/>
    <property type="evidence" value="ECO:0007669"/>
    <property type="project" value="UniProtKB-KW"/>
</dbReference>
<dbReference type="Gene3D" id="2.40.10.10">
    <property type="entry name" value="Trypsin-like serine proteases"/>
    <property type="match status" value="1"/>
</dbReference>
<feature type="compositionally biased region" description="Polar residues" evidence="5">
    <location>
        <begin position="14"/>
        <end position="31"/>
    </location>
</feature>
<feature type="compositionally biased region" description="Acidic residues" evidence="5">
    <location>
        <begin position="1"/>
        <end position="12"/>
    </location>
</feature>
<evidence type="ECO:0000313" key="8">
    <source>
        <dbReference type="Proteomes" id="UP000789524"/>
    </source>
</evidence>
<evidence type="ECO:0000256" key="3">
    <source>
        <dbReference type="ARBA" id="ARBA00022825"/>
    </source>
</evidence>
<keyword evidence="8" id="KW-1185">Reference proteome</keyword>
<evidence type="ECO:0000256" key="4">
    <source>
        <dbReference type="ARBA" id="ARBA00023157"/>
    </source>
</evidence>
<feature type="region of interest" description="Disordered" evidence="5">
    <location>
        <begin position="1"/>
        <end position="33"/>
    </location>
</feature>
<keyword evidence="2" id="KW-0378">Hydrolase</keyword>
<accession>A0A8J2QSF2</accession>
<dbReference type="SUPFAM" id="SSF50494">
    <property type="entry name" value="Trypsin-like serine proteases"/>
    <property type="match status" value="1"/>
</dbReference>
<name>A0A8J2QSF2_9NEOP</name>
<dbReference type="SMART" id="SM00020">
    <property type="entry name" value="Tryp_SPc"/>
    <property type="match status" value="1"/>
</dbReference>
<dbReference type="InterPro" id="IPR001254">
    <property type="entry name" value="Trypsin_dom"/>
</dbReference>
<reference evidence="7" key="1">
    <citation type="submission" date="2021-09" db="EMBL/GenBank/DDBJ databases">
        <authorList>
            <person name="Martin H S."/>
        </authorList>
    </citation>
    <scope>NUCLEOTIDE SEQUENCE</scope>
</reference>
<dbReference type="AlphaFoldDB" id="A0A8J2QSF2"/>
<comment type="caution">
    <text evidence="7">The sequence shown here is derived from an EMBL/GenBank/DDBJ whole genome shotgun (WGS) entry which is preliminary data.</text>
</comment>
<dbReference type="InterPro" id="IPR043504">
    <property type="entry name" value="Peptidase_S1_PA_chymotrypsin"/>
</dbReference>
<organism evidence="7 8">
    <name type="scientific">Danaus chrysippus</name>
    <name type="common">African queen</name>
    <dbReference type="NCBI Taxonomy" id="151541"/>
    <lineage>
        <taxon>Eukaryota</taxon>
        <taxon>Metazoa</taxon>
        <taxon>Ecdysozoa</taxon>
        <taxon>Arthropoda</taxon>
        <taxon>Hexapoda</taxon>
        <taxon>Insecta</taxon>
        <taxon>Pterygota</taxon>
        <taxon>Neoptera</taxon>
        <taxon>Endopterygota</taxon>
        <taxon>Lepidoptera</taxon>
        <taxon>Glossata</taxon>
        <taxon>Ditrysia</taxon>
        <taxon>Papilionoidea</taxon>
        <taxon>Nymphalidae</taxon>
        <taxon>Danainae</taxon>
        <taxon>Danaini</taxon>
        <taxon>Danaina</taxon>
        <taxon>Danaus</taxon>
        <taxon>Anosia</taxon>
    </lineage>
</organism>
<protein>
    <submittedName>
        <fullName evidence="7">(African queen) hypothetical protein</fullName>
    </submittedName>
</protein>
<dbReference type="Proteomes" id="UP000789524">
    <property type="component" value="Unassembled WGS sequence"/>
</dbReference>
<gene>
    <name evidence="7" type="ORF">DCHRY22_LOCUS9321</name>
</gene>
<feature type="domain" description="Peptidase S1" evidence="6">
    <location>
        <begin position="50"/>
        <end position="309"/>
    </location>
</feature>
<dbReference type="PANTHER" id="PTHR24276">
    <property type="entry name" value="POLYSERASE-RELATED"/>
    <property type="match status" value="1"/>
</dbReference>
<dbReference type="InterPro" id="IPR009003">
    <property type="entry name" value="Peptidase_S1_PA"/>
</dbReference>
<dbReference type="InterPro" id="IPR050430">
    <property type="entry name" value="Peptidase_S1"/>
</dbReference>
<evidence type="ECO:0000256" key="5">
    <source>
        <dbReference type="SAM" id="MobiDB-lite"/>
    </source>
</evidence>
<evidence type="ECO:0000256" key="2">
    <source>
        <dbReference type="ARBA" id="ARBA00022801"/>
    </source>
</evidence>
<evidence type="ECO:0000313" key="7">
    <source>
        <dbReference type="EMBL" id="CAG9570617.1"/>
    </source>
</evidence>
<dbReference type="PANTHER" id="PTHR24276:SF98">
    <property type="entry name" value="FI18310P1-RELATED"/>
    <property type="match status" value="1"/>
</dbReference>
<dbReference type="GO" id="GO:0004252">
    <property type="term" value="F:serine-type endopeptidase activity"/>
    <property type="evidence" value="ECO:0007669"/>
    <property type="project" value="InterPro"/>
</dbReference>
<proteinExistence type="predicted"/>
<dbReference type="Pfam" id="PF00089">
    <property type="entry name" value="Trypsin"/>
    <property type="match status" value="1"/>
</dbReference>
<evidence type="ECO:0000259" key="6">
    <source>
        <dbReference type="PROSITE" id="PS50240"/>
    </source>
</evidence>
<dbReference type="PROSITE" id="PS50240">
    <property type="entry name" value="TRYPSIN_DOM"/>
    <property type="match status" value="1"/>
</dbReference>
<keyword evidence="4" id="KW-1015">Disulfide bond</keyword>
<dbReference type="EMBL" id="CAKASE010000066">
    <property type="protein sequence ID" value="CAG9570617.1"/>
    <property type="molecule type" value="Genomic_DNA"/>
</dbReference>
<dbReference type="OrthoDB" id="6371647at2759"/>
<evidence type="ECO:0000256" key="1">
    <source>
        <dbReference type="ARBA" id="ARBA00022670"/>
    </source>
</evidence>
<keyword evidence="3" id="KW-0720">Serine protease</keyword>
<sequence length="313" mass="35326">MLKTEDYEDIPEESNISTSVDSESNEVFNSSSREKPRRLIMYQDTNNTHEVGNEFLNATLKNDTSYHSASSCNKALASYPFSVSIQKKGSHYTSGALIGKKWIVTVASEFYNIRETIKLFRARLGTVNCKKGGLLVPIKQIEIHPSYVYKQPNFDISMLKIGHLFDFSDLIKPIALTDVTEKIVSASFLTTYWPRLIVNGRVLEQTAKERMKQNSMRVSTQKMIVWEKCFDLMKAQNQTLDESTLCLIPIKSHHSPCMPDAGAPITAEDGLWGITSGWTLDECPTKNSPTLVTRISSSAIRTWLDKLLESDKK</sequence>